<keyword evidence="7" id="KW-0143">Chaperone</keyword>
<dbReference type="InterPro" id="IPR018704">
    <property type="entry name" value="SecYEG/CpoB_TPR"/>
</dbReference>
<evidence type="ECO:0000256" key="4">
    <source>
        <dbReference type="ARBA" id="ARBA00022692"/>
    </source>
</evidence>
<dbReference type="PANTHER" id="PTHR38035">
    <property type="entry name" value="UPF0070 PROTEIN YFGM"/>
    <property type="match status" value="1"/>
</dbReference>
<dbReference type="OrthoDB" id="9789675at2"/>
<gene>
    <name evidence="9" type="ORF">DFR28_104220</name>
</gene>
<comment type="subcellular location">
    <subcellularLocation>
        <location evidence="2">Cell membrane</location>
    </subcellularLocation>
    <subcellularLocation>
        <location evidence="1">Membrane</location>
        <topology evidence="1">Single-pass membrane protein</topology>
    </subcellularLocation>
</comment>
<dbReference type="PANTHER" id="PTHR38035:SF1">
    <property type="entry name" value="ANCILLARY SECYEG TRANSLOCON SUBUNIT"/>
    <property type="match status" value="1"/>
</dbReference>
<dbReference type="RefSeq" id="WP_113955153.1">
    <property type="nucleotide sequence ID" value="NZ_QNRT01000004.1"/>
</dbReference>
<evidence type="ECO:0000256" key="2">
    <source>
        <dbReference type="ARBA" id="ARBA00004236"/>
    </source>
</evidence>
<dbReference type="FunCoup" id="A0A395JK64">
    <property type="interactions" value="61"/>
</dbReference>
<dbReference type="EMBL" id="QNRT01000004">
    <property type="protein sequence ID" value="RBP49292.1"/>
    <property type="molecule type" value="Genomic_DNA"/>
</dbReference>
<organism evidence="9 10">
    <name type="scientific">Arenicella xantha</name>
    <dbReference type="NCBI Taxonomy" id="644221"/>
    <lineage>
        <taxon>Bacteria</taxon>
        <taxon>Pseudomonadati</taxon>
        <taxon>Pseudomonadota</taxon>
        <taxon>Gammaproteobacteria</taxon>
        <taxon>Arenicellales</taxon>
        <taxon>Arenicellaceae</taxon>
        <taxon>Arenicella</taxon>
    </lineage>
</organism>
<dbReference type="GO" id="GO:0044877">
    <property type="term" value="F:protein-containing complex binding"/>
    <property type="evidence" value="ECO:0007669"/>
    <property type="project" value="InterPro"/>
</dbReference>
<evidence type="ECO:0000256" key="6">
    <source>
        <dbReference type="ARBA" id="ARBA00023136"/>
    </source>
</evidence>
<evidence type="ECO:0000256" key="7">
    <source>
        <dbReference type="ARBA" id="ARBA00023186"/>
    </source>
</evidence>
<dbReference type="Pfam" id="PF09976">
    <property type="entry name" value="TPR_21"/>
    <property type="match status" value="1"/>
</dbReference>
<dbReference type="InParanoid" id="A0A395JK64"/>
<evidence type="ECO:0000256" key="5">
    <source>
        <dbReference type="ARBA" id="ARBA00022989"/>
    </source>
</evidence>
<reference evidence="9 10" key="1">
    <citation type="submission" date="2018-06" db="EMBL/GenBank/DDBJ databases">
        <title>Genomic Encyclopedia of Type Strains, Phase IV (KMG-IV): sequencing the most valuable type-strain genomes for metagenomic binning, comparative biology and taxonomic classification.</title>
        <authorList>
            <person name="Goeker M."/>
        </authorList>
    </citation>
    <scope>NUCLEOTIDE SEQUENCE [LARGE SCALE GENOMIC DNA]</scope>
    <source>
        <strain evidence="9 10">DSM 24032</strain>
    </source>
</reference>
<evidence type="ECO:0000313" key="10">
    <source>
        <dbReference type="Proteomes" id="UP000253083"/>
    </source>
</evidence>
<feature type="domain" description="Ancillary SecYEG translocon subunit/Cell division coordinator CpoB TPR" evidence="8">
    <location>
        <begin position="17"/>
        <end position="210"/>
    </location>
</feature>
<evidence type="ECO:0000256" key="3">
    <source>
        <dbReference type="ARBA" id="ARBA00022475"/>
    </source>
</evidence>
<keyword evidence="5" id="KW-1133">Transmembrane helix</keyword>
<dbReference type="InterPro" id="IPR026039">
    <property type="entry name" value="YfgM"/>
</dbReference>
<comment type="caution">
    <text evidence="9">The sequence shown here is derived from an EMBL/GenBank/DDBJ whole genome shotgun (WGS) entry which is preliminary data.</text>
</comment>
<dbReference type="Proteomes" id="UP000253083">
    <property type="component" value="Unassembled WGS sequence"/>
</dbReference>
<dbReference type="AlphaFoldDB" id="A0A395JK64"/>
<evidence type="ECO:0000313" key="9">
    <source>
        <dbReference type="EMBL" id="RBP49292.1"/>
    </source>
</evidence>
<evidence type="ECO:0000259" key="8">
    <source>
        <dbReference type="Pfam" id="PF09976"/>
    </source>
</evidence>
<dbReference type="GO" id="GO:0005886">
    <property type="term" value="C:plasma membrane"/>
    <property type="evidence" value="ECO:0007669"/>
    <property type="project" value="UniProtKB-SubCell"/>
</dbReference>
<proteinExistence type="predicted"/>
<keyword evidence="3" id="KW-1003">Cell membrane</keyword>
<keyword evidence="10" id="KW-1185">Reference proteome</keyword>
<keyword evidence="4" id="KW-0812">Transmembrane</keyword>
<evidence type="ECO:0000256" key="1">
    <source>
        <dbReference type="ARBA" id="ARBA00004167"/>
    </source>
</evidence>
<dbReference type="PIRSF" id="PIRSF006170">
    <property type="entry name" value="YfgM"/>
    <property type="match status" value="1"/>
</dbReference>
<sequence length="227" mass="24415">MADDIFLTPEEQDERARQWLKDNGPALVIGIALGLGAIFGWDYYKKAQLELAEGASAVYAETLESVQSSELADISAQVDTLKQDYSGTSYAAKAVLIRAKQLALSDMAAAYDELQWVIDNSDESGLQHTARLRQAKIKLAQGELAAAKALASHQPTQGFTSNYAEILGDIAVQEGDLLSARVNYQTSIDALSETQAAYAQVLSIKLDRLPNNESAEVTSADADSGVE</sequence>
<name>A0A395JK64_9GAMM</name>
<protein>
    <submittedName>
        <fullName evidence="9">Putative negative regulator of RcsB-dependent stress response</fullName>
    </submittedName>
</protein>
<keyword evidence="6" id="KW-0472">Membrane</keyword>
<accession>A0A395JK64</accession>